<accession>A0A6M3LNI1</accession>
<gene>
    <name evidence="1" type="ORF">MM415B03693_0010</name>
</gene>
<dbReference type="AlphaFoldDB" id="A0A6M3LNI1"/>
<organism evidence="1">
    <name type="scientific">viral metagenome</name>
    <dbReference type="NCBI Taxonomy" id="1070528"/>
    <lineage>
        <taxon>unclassified sequences</taxon>
        <taxon>metagenomes</taxon>
        <taxon>organismal metagenomes</taxon>
    </lineage>
</organism>
<proteinExistence type="predicted"/>
<sequence>MAKRWTEKEIEFLLNNCGIMSNKRIADRLNRSHHAIRQKLHICGVSVFSNFYSARMLATELGKSHKTIMRWYRKGYIKGKVAEFGRGYLNPPMIFLEQDIVIFLRKYHYLFNKKKISHLYFRNIVKSSMG</sequence>
<reference evidence="1" key="1">
    <citation type="submission" date="2020-03" db="EMBL/GenBank/DDBJ databases">
        <title>The deep terrestrial virosphere.</title>
        <authorList>
            <person name="Holmfeldt K."/>
            <person name="Nilsson E."/>
            <person name="Simone D."/>
            <person name="Lopez-Fernandez M."/>
            <person name="Wu X."/>
            <person name="de Brujin I."/>
            <person name="Lundin D."/>
            <person name="Andersson A."/>
            <person name="Bertilsson S."/>
            <person name="Dopson M."/>
        </authorList>
    </citation>
    <scope>NUCLEOTIDE SEQUENCE</scope>
    <source>
        <strain evidence="1">MM415B03693</strain>
    </source>
</reference>
<name>A0A6M3LNI1_9ZZZZ</name>
<dbReference type="EMBL" id="MT143275">
    <property type="protein sequence ID" value="QJA94964.1"/>
    <property type="molecule type" value="Genomic_DNA"/>
</dbReference>
<protein>
    <submittedName>
        <fullName evidence="1">Putative DNA binding, helix-turn-helix domain containing protein</fullName>
    </submittedName>
</protein>
<evidence type="ECO:0000313" key="1">
    <source>
        <dbReference type="EMBL" id="QJA94964.1"/>
    </source>
</evidence>